<name>A0AC61S1I3_9FIRM</name>
<proteinExistence type="predicted"/>
<accession>A0AC61S1I3</accession>
<sequence>MVRCLGCMADIPEEEEICRHCGYQKGTDVKEAYYLLPGKMLGGKYLIGKVLGYGGFGVTYIGWDATLKRKVAVKEYLPSDFATRSYGAELLTVFSGEATVQFEAGLNSFISEAKRLAKFNRIPEIVDIYDCFMENGTGYIIMEFLEGVTVKEILKTQKNIPVDEARRIAMAVLRGLSEVHKEGIIHRDIAPDNIFINNKGEVKILDFGAARYATAAQSRSLSVVLKPGYAPEEQYRSRGEQGPWTDVYAMGATFYRMITGILPEESIERMVEDHLKPPSALGITIEPNTEAALMNSLNVRKEFRTRDAETFYKELDSDEKVERIQEEKTVQEDFKIPAWMRWGTVAAGMLVCFCIILLATGKISFTKKQIDSVGGAEALKEGECYVPNVSGMSYEEAEKVLQEKNLTVLINGMNYSESIEKNKILNQTPKDGEIITEEETVYVIMSGGGQEVMMPDLSGMEYEEARELIAAQNLVLKTDGVTEEYSDFVEKGRIISQNVDPEERIKVQTEITLTVSLGSLSTETAVLTVPDVRGMTKNEALACLSQLKESTGFTYSLGKVKKEFSTEVEKGKIISQGLEPGSEVRTNEPLTLVLSKGPQKVQVPEVVYMSKEEAVKKLEEAGLSVQIQEEYSSKVSKGLVISQSQTSDAKVGKGTAITISISLGEEPKKSDSGNSNKTPSSPTEPQEPQQEPQEPQPQQPQEPQAPQPGGEVLEDDGGVVEDDNNNVVAD</sequence>
<keyword evidence="2" id="KW-1185">Reference proteome</keyword>
<protein>
    <submittedName>
        <fullName evidence="1">PASTA domain-containing protein</fullName>
    </submittedName>
</protein>
<dbReference type="EMBL" id="SRYA01000004">
    <property type="protein sequence ID" value="TGY97788.1"/>
    <property type="molecule type" value="Genomic_DNA"/>
</dbReference>
<organism evidence="1 2">
    <name type="scientific">Petralouisia muris</name>
    <dbReference type="NCBI Taxonomy" id="3032872"/>
    <lineage>
        <taxon>Bacteria</taxon>
        <taxon>Bacillati</taxon>
        <taxon>Bacillota</taxon>
        <taxon>Clostridia</taxon>
        <taxon>Lachnospirales</taxon>
        <taxon>Lachnospiraceae</taxon>
        <taxon>Petralouisia</taxon>
    </lineage>
</organism>
<evidence type="ECO:0000313" key="1">
    <source>
        <dbReference type="EMBL" id="TGY97788.1"/>
    </source>
</evidence>
<reference evidence="1" key="1">
    <citation type="submission" date="2019-04" db="EMBL/GenBank/DDBJ databases">
        <title>Microbes associate with the intestines of laboratory mice.</title>
        <authorList>
            <person name="Navarre W."/>
            <person name="Wong E."/>
            <person name="Huang K."/>
            <person name="Tropini C."/>
            <person name="Ng K."/>
            <person name="Yu B."/>
        </authorList>
    </citation>
    <scope>NUCLEOTIDE SEQUENCE</scope>
    <source>
        <strain evidence="1">NM01_1-7b</strain>
    </source>
</reference>
<evidence type="ECO:0000313" key="2">
    <source>
        <dbReference type="Proteomes" id="UP000304953"/>
    </source>
</evidence>
<dbReference type="Proteomes" id="UP000304953">
    <property type="component" value="Unassembled WGS sequence"/>
</dbReference>
<comment type="caution">
    <text evidence="1">The sequence shown here is derived from an EMBL/GenBank/DDBJ whole genome shotgun (WGS) entry which is preliminary data.</text>
</comment>
<gene>
    <name evidence="1" type="ORF">E5329_02730</name>
</gene>